<evidence type="ECO:0000256" key="1">
    <source>
        <dbReference type="SAM" id="MobiDB-lite"/>
    </source>
</evidence>
<reference evidence="2" key="1">
    <citation type="journal article" date="2022" name="Int. J. Mol. Sci.">
        <title>Draft Genome of Tanacetum Coccineum: Genomic Comparison of Closely Related Tanacetum-Family Plants.</title>
        <authorList>
            <person name="Yamashiro T."/>
            <person name="Shiraishi A."/>
            <person name="Nakayama K."/>
            <person name="Satake H."/>
        </authorList>
    </citation>
    <scope>NUCLEOTIDE SEQUENCE</scope>
</reference>
<reference evidence="2" key="2">
    <citation type="submission" date="2022-01" db="EMBL/GenBank/DDBJ databases">
        <authorList>
            <person name="Yamashiro T."/>
            <person name="Shiraishi A."/>
            <person name="Satake H."/>
            <person name="Nakayama K."/>
        </authorList>
    </citation>
    <scope>NUCLEOTIDE SEQUENCE</scope>
</reference>
<organism evidence="2 3">
    <name type="scientific">Tanacetum coccineum</name>
    <dbReference type="NCBI Taxonomy" id="301880"/>
    <lineage>
        <taxon>Eukaryota</taxon>
        <taxon>Viridiplantae</taxon>
        <taxon>Streptophyta</taxon>
        <taxon>Embryophyta</taxon>
        <taxon>Tracheophyta</taxon>
        <taxon>Spermatophyta</taxon>
        <taxon>Magnoliopsida</taxon>
        <taxon>eudicotyledons</taxon>
        <taxon>Gunneridae</taxon>
        <taxon>Pentapetalae</taxon>
        <taxon>asterids</taxon>
        <taxon>campanulids</taxon>
        <taxon>Asterales</taxon>
        <taxon>Asteraceae</taxon>
        <taxon>Asteroideae</taxon>
        <taxon>Anthemideae</taxon>
        <taxon>Anthemidinae</taxon>
        <taxon>Tanacetum</taxon>
    </lineage>
</organism>
<protein>
    <submittedName>
        <fullName evidence="2">Uncharacterized protein</fullName>
    </submittedName>
</protein>
<accession>A0ABQ5AI27</accession>
<gene>
    <name evidence="2" type="ORF">Tco_0821793</name>
</gene>
<keyword evidence="3" id="KW-1185">Reference proteome</keyword>
<dbReference type="EMBL" id="BQNB010012209">
    <property type="protein sequence ID" value="GJT00624.1"/>
    <property type="molecule type" value="Genomic_DNA"/>
</dbReference>
<feature type="region of interest" description="Disordered" evidence="1">
    <location>
        <begin position="1"/>
        <end position="39"/>
    </location>
</feature>
<sequence>MGKTIEDNDKSSTFKIAKHEGTSLQRRRRPIPKELNDKSNLTDLRGVSSMNLTSGEYWFSLYFIKSIKEARSRVQEPHFGGDC</sequence>
<evidence type="ECO:0000313" key="2">
    <source>
        <dbReference type="EMBL" id="GJT00624.1"/>
    </source>
</evidence>
<comment type="caution">
    <text evidence="2">The sequence shown here is derived from an EMBL/GenBank/DDBJ whole genome shotgun (WGS) entry which is preliminary data.</text>
</comment>
<dbReference type="Proteomes" id="UP001151760">
    <property type="component" value="Unassembled WGS sequence"/>
</dbReference>
<name>A0ABQ5AI27_9ASTR</name>
<proteinExistence type="predicted"/>
<feature type="compositionally biased region" description="Basic and acidic residues" evidence="1">
    <location>
        <begin position="1"/>
        <end position="21"/>
    </location>
</feature>
<evidence type="ECO:0000313" key="3">
    <source>
        <dbReference type="Proteomes" id="UP001151760"/>
    </source>
</evidence>